<dbReference type="InterPro" id="IPR012675">
    <property type="entry name" value="Beta-grasp_dom_sf"/>
</dbReference>
<comment type="function">
    <text evidence="6">ATPase that binds to both the 70S ribosome and the 50S ribosomal subunit in a nucleotide-independent manner.</text>
</comment>
<evidence type="ECO:0000259" key="7">
    <source>
        <dbReference type="PROSITE" id="PS51710"/>
    </source>
</evidence>
<dbReference type="SUPFAM" id="SSF81271">
    <property type="entry name" value="TGS-like"/>
    <property type="match status" value="1"/>
</dbReference>
<evidence type="ECO:0000256" key="5">
    <source>
        <dbReference type="ARBA" id="ARBA00022842"/>
    </source>
</evidence>
<dbReference type="Gene3D" id="3.10.20.30">
    <property type="match status" value="1"/>
</dbReference>
<dbReference type="PROSITE" id="PS51880">
    <property type="entry name" value="TGS"/>
    <property type="match status" value="1"/>
</dbReference>
<dbReference type="PANTHER" id="PTHR23305">
    <property type="entry name" value="OBG GTPASE FAMILY"/>
    <property type="match status" value="1"/>
</dbReference>
<dbReference type="GO" id="GO:0043023">
    <property type="term" value="F:ribosomal large subunit binding"/>
    <property type="evidence" value="ECO:0007669"/>
    <property type="project" value="UniProtKB-UniRule"/>
</dbReference>
<dbReference type="GO" id="GO:0016887">
    <property type="term" value="F:ATP hydrolysis activity"/>
    <property type="evidence" value="ECO:0007669"/>
    <property type="project" value="UniProtKB-UniRule"/>
</dbReference>
<dbReference type="InterPro" id="IPR006073">
    <property type="entry name" value="GTP-bd"/>
</dbReference>
<dbReference type="PROSITE" id="PS51710">
    <property type="entry name" value="G_OBG"/>
    <property type="match status" value="1"/>
</dbReference>
<dbReference type="Gene3D" id="3.40.50.300">
    <property type="entry name" value="P-loop containing nucleotide triphosphate hydrolases"/>
    <property type="match status" value="1"/>
</dbReference>
<dbReference type="RefSeq" id="WP_045923363.1">
    <property type="nucleotide sequence ID" value="NZ_JBHTHW010000004.1"/>
</dbReference>
<dbReference type="HOGENOM" id="CLU_018395_0_1_9"/>
<dbReference type="Proteomes" id="UP000033695">
    <property type="component" value="Unassembled WGS sequence"/>
</dbReference>
<dbReference type="FunFam" id="3.10.20.30:FF:000001">
    <property type="entry name" value="Ribosome-binding ATPase YchF"/>
    <property type="match status" value="1"/>
</dbReference>
<dbReference type="Pfam" id="PF06071">
    <property type="entry name" value="YchF-GTPase_C"/>
    <property type="match status" value="1"/>
</dbReference>
<dbReference type="FunFam" id="1.10.150.300:FF:000004">
    <property type="entry name" value="Ribosome-binding ATPase YchF"/>
    <property type="match status" value="1"/>
</dbReference>
<feature type="binding site" evidence="6">
    <location>
        <begin position="12"/>
        <end position="17"/>
    </location>
    <ligand>
        <name>ATP</name>
        <dbReference type="ChEBI" id="CHEBI:30616"/>
    </ligand>
</feature>
<accession>A0A0F4KNE9</accession>
<keyword evidence="10" id="KW-1185">Reference proteome</keyword>
<dbReference type="InterPro" id="IPR023192">
    <property type="entry name" value="TGS-like_dom_sf"/>
</dbReference>
<evidence type="ECO:0000259" key="8">
    <source>
        <dbReference type="PROSITE" id="PS51880"/>
    </source>
</evidence>
<feature type="domain" description="TGS" evidence="8">
    <location>
        <begin position="281"/>
        <end position="364"/>
    </location>
</feature>
<dbReference type="InterPro" id="IPR013029">
    <property type="entry name" value="YchF_C"/>
</dbReference>
<protein>
    <recommendedName>
        <fullName evidence="6">Ribosome-binding ATPase YchF</fullName>
    </recommendedName>
</protein>
<evidence type="ECO:0000256" key="6">
    <source>
        <dbReference type="HAMAP-Rule" id="MF_00944"/>
    </source>
</evidence>
<dbReference type="GO" id="GO:0005737">
    <property type="term" value="C:cytoplasm"/>
    <property type="evidence" value="ECO:0007669"/>
    <property type="project" value="TreeGrafter"/>
</dbReference>
<comment type="cofactor">
    <cofactor evidence="1">
        <name>Mg(2+)</name>
        <dbReference type="ChEBI" id="CHEBI:18420"/>
    </cofactor>
</comment>
<dbReference type="GO" id="GO:0005524">
    <property type="term" value="F:ATP binding"/>
    <property type="evidence" value="ECO:0007669"/>
    <property type="project" value="UniProtKB-UniRule"/>
</dbReference>
<organism evidence="9 10">
    <name type="scientific">Bombilactobacillus mellis</name>
    <dbReference type="NCBI Taxonomy" id="1218508"/>
    <lineage>
        <taxon>Bacteria</taxon>
        <taxon>Bacillati</taxon>
        <taxon>Bacillota</taxon>
        <taxon>Bacilli</taxon>
        <taxon>Lactobacillales</taxon>
        <taxon>Lactobacillaceae</taxon>
        <taxon>Bombilactobacillus</taxon>
    </lineage>
</organism>
<feature type="domain" description="OBG-type G" evidence="7">
    <location>
        <begin position="3"/>
        <end position="259"/>
    </location>
</feature>
<dbReference type="CDD" id="cd04867">
    <property type="entry name" value="TGS_YchF_OLA1"/>
    <property type="match status" value="1"/>
</dbReference>
<dbReference type="CDD" id="cd01900">
    <property type="entry name" value="YchF"/>
    <property type="match status" value="1"/>
</dbReference>
<gene>
    <name evidence="6" type="primary">ychF</name>
    <name evidence="9" type="ORF">JG29_15430</name>
</gene>
<evidence type="ECO:0000313" key="9">
    <source>
        <dbReference type="EMBL" id="KJY48197.1"/>
    </source>
</evidence>
<dbReference type="InterPro" id="IPR041706">
    <property type="entry name" value="YchF_N"/>
</dbReference>
<evidence type="ECO:0000256" key="4">
    <source>
        <dbReference type="ARBA" id="ARBA00022840"/>
    </source>
</evidence>
<keyword evidence="5" id="KW-0460">Magnesium</keyword>
<proteinExistence type="inferred from homology"/>
<evidence type="ECO:0000256" key="2">
    <source>
        <dbReference type="ARBA" id="ARBA00022723"/>
    </source>
</evidence>
<dbReference type="PRINTS" id="PR00326">
    <property type="entry name" value="GTP1OBG"/>
</dbReference>
<dbReference type="InterPro" id="IPR004095">
    <property type="entry name" value="TGS"/>
</dbReference>
<reference evidence="9 10" key="1">
    <citation type="submission" date="2014-12" db="EMBL/GenBank/DDBJ databases">
        <title>Comparative genomics of the lactic acid bacteria isolated from the honey bee gut.</title>
        <authorList>
            <person name="Ellegaard K.M."/>
            <person name="Tamarit D."/>
            <person name="Javelind E."/>
            <person name="Olofsson T."/>
            <person name="Andersson S.G."/>
            <person name="Vasquez A."/>
        </authorList>
    </citation>
    <scope>NUCLEOTIDE SEQUENCE [LARGE SCALE GENOMIC DNA]</scope>
    <source>
        <strain evidence="9 10">Hon2</strain>
    </source>
</reference>
<dbReference type="STRING" id="1218508.JG29_15430"/>
<dbReference type="PATRIC" id="fig|1218508.4.peg.1536"/>
<dbReference type="OrthoDB" id="9807318at2"/>
<dbReference type="Gene3D" id="1.10.150.300">
    <property type="entry name" value="TGS-like domain"/>
    <property type="match status" value="1"/>
</dbReference>
<dbReference type="AlphaFoldDB" id="A0A0F4KNE9"/>
<dbReference type="PIRSF" id="PIRSF006641">
    <property type="entry name" value="CHP00092"/>
    <property type="match status" value="1"/>
</dbReference>
<keyword evidence="3 6" id="KW-0547">Nucleotide-binding</keyword>
<evidence type="ECO:0000256" key="1">
    <source>
        <dbReference type="ARBA" id="ARBA00001946"/>
    </source>
</evidence>
<dbReference type="InterPro" id="IPR004396">
    <property type="entry name" value="ATPase_YchF/OLA1"/>
</dbReference>
<comment type="similarity">
    <text evidence="6">Belongs to the TRAFAC class OBG-HflX-like GTPase superfamily. OBG GTPase family. YchF/OLA1 subfamily.</text>
</comment>
<dbReference type="SUPFAM" id="SSF52540">
    <property type="entry name" value="P-loop containing nucleoside triphosphate hydrolases"/>
    <property type="match status" value="1"/>
</dbReference>
<dbReference type="GO" id="GO:0005525">
    <property type="term" value="F:GTP binding"/>
    <property type="evidence" value="ECO:0007669"/>
    <property type="project" value="InterPro"/>
</dbReference>
<dbReference type="Pfam" id="PF01926">
    <property type="entry name" value="MMR_HSR1"/>
    <property type="match status" value="1"/>
</dbReference>
<keyword evidence="4 6" id="KW-0067">ATP-binding</keyword>
<dbReference type="InterPro" id="IPR031167">
    <property type="entry name" value="G_OBG"/>
</dbReference>
<dbReference type="EMBL" id="JXBZ01000010">
    <property type="protein sequence ID" value="KJY48197.1"/>
    <property type="molecule type" value="Genomic_DNA"/>
</dbReference>
<keyword evidence="2" id="KW-0479">Metal-binding</keyword>
<comment type="caution">
    <text evidence="9">The sequence shown here is derived from an EMBL/GenBank/DDBJ whole genome shotgun (WGS) entry which is preliminary data.</text>
</comment>
<name>A0A0F4KNE9_9LACO</name>
<dbReference type="HAMAP" id="MF_00944">
    <property type="entry name" value="YchF_OLA1_ATPase"/>
    <property type="match status" value="1"/>
</dbReference>
<dbReference type="GO" id="GO:0046872">
    <property type="term" value="F:metal ion binding"/>
    <property type="evidence" value="ECO:0007669"/>
    <property type="project" value="UniProtKB-KW"/>
</dbReference>
<sequence length="366" mass="40442">MSLTAGIVGLPNVGKSTLFNAITKAGAEMANYPFATIDPNVGMVEVPDKRLQRIDELIPAKKIVHTTFEFTDIAGIVKGASQGEGLGNKFLENIRQVDAIVHVVRAFADDNITHVNGKIDPVDDIETINLELSIADLDSVNKRYARVEKVARTKDKSAQSELAVLQKIKPVLEAGGAVRDIEFNEAEKKIVHDLFLLTSKPVLYVANIAEEDMAHPENSPYYQQVQDYAKQAHAEVIAISAKTEEEIAELDDSDRQDFLEAEGVEESGLDRLIRASYHLLGLATFFTAGGPETRAWTFHQGMKAPQVAGIIHSDFERGFIRAETISFADLDKYGSVQAVREAGRLRLEGKEYQVQDGDIIEFRFNV</sequence>
<dbReference type="PANTHER" id="PTHR23305:SF18">
    <property type="entry name" value="OBG-TYPE G DOMAIN-CONTAINING PROTEIN"/>
    <property type="match status" value="1"/>
</dbReference>
<dbReference type="NCBIfam" id="TIGR00092">
    <property type="entry name" value="redox-regulated ATPase YchF"/>
    <property type="match status" value="1"/>
</dbReference>
<dbReference type="InterPro" id="IPR027417">
    <property type="entry name" value="P-loop_NTPase"/>
</dbReference>
<dbReference type="InterPro" id="IPR012676">
    <property type="entry name" value="TGS-like"/>
</dbReference>
<evidence type="ECO:0000256" key="3">
    <source>
        <dbReference type="ARBA" id="ARBA00022741"/>
    </source>
</evidence>
<evidence type="ECO:0000313" key="10">
    <source>
        <dbReference type="Proteomes" id="UP000033695"/>
    </source>
</evidence>